<name>A0A369TT86_9RHOB</name>
<proteinExistence type="predicted"/>
<dbReference type="OrthoDB" id="7860738at2"/>
<evidence type="ECO:0000259" key="1">
    <source>
        <dbReference type="Pfam" id="PF13466"/>
    </source>
</evidence>
<protein>
    <submittedName>
        <fullName evidence="2">STAS domain-containing protein</fullName>
    </submittedName>
</protein>
<reference evidence="2 3" key="1">
    <citation type="submission" date="2018-07" db="EMBL/GenBank/DDBJ databases">
        <title>Thalassococcus profundi sp. nov., a marine bacterium isolated from deep seawater of Okinawa Trough.</title>
        <authorList>
            <person name="Yu M."/>
        </authorList>
    </citation>
    <scope>NUCLEOTIDE SEQUENCE [LARGE SCALE GENOMIC DNA]</scope>
    <source>
        <strain evidence="2 3">WRAS1</strain>
    </source>
</reference>
<dbReference type="EMBL" id="QPMK01000007">
    <property type="protein sequence ID" value="RDD66176.1"/>
    <property type="molecule type" value="Genomic_DNA"/>
</dbReference>
<comment type="caution">
    <text evidence="2">The sequence shown here is derived from an EMBL/GenBank/DDBJ whole genome shotgun (WGS) entry which is preliminary data.</text>
</comment>
<dbReference type="AlphaFoldDB" id="A0A369TT86"/>
<feature type="domain" description="MlaB-like STAS" evidence="1">
    <location>
        <begin position="9"/>
        <end position="62"/>
    </location>
</feature>
<dbReference type="Proteomes" id="UP000253977">
    <property type="component" value="Unassembled WGS sequence"/>
</dbReference>
<dbReference type="Pfam" id="PF13466">
    <property type="entry name" value="STAS_2"/>
    <property type="match status" value="1"/>
</dbReference>
<accession>A0A369TT86</accession>
<evidence type="ECO:0000313" key="3">
    <source>
        <dbReference type="Proteomes" id="UP000253977"/>
    </source>
</evidence>
<keyword evidence="3" id="KW-1185">Reference proteome</keyword>
<dbReference type="InterPro" id="IPR058548">
    <property type="entry name" value="MlaB-like_STAS"/>
</dbReference>
<sequence length="83" mass="9231">MAFLKDARSTAVTLSARDVQRLESYRLQILLAAQKQWQADDRPFRVTDISPGFAAGLERLGLPAHQFDPLHPDTAPCAKDTPQ</sequence>
<organism evidence="2 3">
    <name type="scientific">Thalassococcus profundi</name>
    <dbReference type="NCBI Taxonomy" id="2282382"/>
    <lineage>
        <taxon>Bacteria</taxon>
        <taxon>Pseudomonadati</taxon>
        <taxon>Pseudomonadota</taxon>
        <taxon>Alphaproteobacteria</taxon>
        <taxon>Rhodobacterales</taxon>
        <taxon>Roseobacteraceae</taxon>
        <taxon>Thalassococcus</taxon>
    </lineage>
</organism>
<evidence type="ECO:0000313" key="2">
    <source>
        <dbReference type="EMBL" id="RDD66176.1"/>
    </source>
</evidence>
<gene>
    <name evidence="2" type="ORF">DU478_11200</name>
</gene>